<dbReference type="Pfam" id="PF08443">
    <property type="entry name" value="RimK"/>
    <property type="match status" value="1"/>
</dbReference>
<name>A0A7J0BXE1_9BACT</name>
<dbReference type="InterPro" id="IPR013651">
    <property type="entry name" value="ATP-grasp_RimK-type"/>
</dbReference>
<dbReference type="EMBL" id="BLVP01000010">
    <property type="protein sequence ID" value="GFM37842.1"/>
    <property type="molecule type" value="Genomic_DNA"/>
</dbReference>
<dbReference type="GO" id="GO:0005737">
    <property type="term" value="C:cytoplasm"/>
    <property type="evidence" value="ECO:0007669"/>
    <property type="project" value="TreeGrafter"/>
</dbReference>
<dbReference type="AlphaFoldDB" id="A0A7J0BXE1"/>
<dbReference type="Gene3D" id="3.30.470.20">
    <property type="entry name" value="ATP-grasp fold, B domain"/>
    <property type="match status" value="1"/>
</dbReference>
<dbReference type="GO" id="GO:0005524">
    <property type="term" value="F:ATP binding"/>
    <property type="evidence" value="ECO:0007669"/>
    <property type="project" value="UniProtKB-UniRule"/>
</dbReference>
<accession>A0A7J0BXE1</accession>
<keyword evidence="1" id="KW-0067">ATP-binding</keyword>
<dbReference type="PROSITE" id="PS50975">
    <property type="entry name" value="ATP_GRASP"/>
    <property type="match status" value="1"/>
</dbReference>
<reference evidence="3 4" key="1">
    <citation type="submission" date="2020-05" db="EMBL/GenBank/DDBJ databases">
        <title>Draft genome sequence of Desulfovibrio psychrotolerans JS1T.</title>
        <authorList>
            <person name="Ueno A."/>
            <person name="Tamazawa S."/>
            <person name="Tamamura S."/>
            <person name="Murakami T."/>
            <person name="Kiyama T."/>
            <person name="Inomata H."/>
            <person name="Amano Y."/>
            <person name="Miyakawa K."/>
            <person name="Tamaki H."/>
            <person name="Naganuma T."/>
            <person name="Kaneko K."/>
        </authorList>
    </citation>
    <scope>NUCLEOTIDE SEQUENCE [LARGE SCALE GENOMIC DNA]</scope>
    <source>
        <strain evidence="3 4">JS1</strain>
    </source>
</reference>
<organism evidence="3 4">
    <name type="scientific">Desulfovibrio psychrotolerans</name>
    <dbReference type="NCBI Taxonomy" id="415242"/>
    <lineage>
        <taxon>Bacteria</taxon>
        <taxon>Pseudomonadati</taxon>
        <taxon>Thermodesulfobacteriota</taxon>
        <taxon>Desulfovibrionia</taxon>
        <taxon>Desulfovibrionales</taxon>
        <taxon>Desulfovibrionaceae</taxon>
        <taxon>Desulfovibrio</taxon>
    </lineage>
</organism>
<protein>
    <recommendedName>
        <fullName evidence="2">ATP-grasp domain-containing protein</fullName>
    </recommendedName>
</protein>
<dbReference type="GO" id="GO:0016879">
    <property type="term" value="F:ligase activity, forming carbon-nitrogen bonds"/>
    <property type="evidence" value="ECO:0007669"/>
    <property type="project" value="TreeGrafter"/>
</dbReference>
<keyword evidence="1" id="KW-0547">Nucleotide-binding</keyword>
<dbReference type="PANTHER" id="PTHR21621">
    <property type="entry name" value="RIBOSOMAL PROTEIN S6 MODIFICATION PROTEIN"/>
    <property type="match status" value="1"/>
</dbReference>
<dbReference type="SUPFAM" id="SSF56059">
    <property type="entry name" value="Glutathione synthetase ATP-binding domain-like"/>
    <property type="match status" value="1"/>
</dbReference>
<proteinExistence type="predicted"/>
<dbReference type="GO" id="GO:0046872">
    <property type="term" value="F:metal ion binding"/>
    <property type="evidence" value="ECO:0007669"/>
    <property type="project" value="InterPro"/>
</dbReference>
<dbReference type="PANTHER" id="PTHR21621:SF0">
    <property type="entry name" value="BETA-CITRYLGLUTAMATE SYNTHASE B-RELATED"/>
    <property type="match status" value="1"/>
</dbReference>
<evidence type="ECO:0000313" key="4">
    <source>
        <dbReference type="Proteomes" id="UP000503820"/>
    </source>
</evidence>
<evidence type="ECO:0000259" key="2">
    <source>
        <dbReference type="PROSITE" id="PS50975"/>
    </source>
</evidence>
<keyword evidence="4" id="KW-1185">Reference proteome</keyword>
<gene>
    <name evidence="3" type="ORF">DSM19430T_25260</name>
</gene>
<feature type="domain" description="ATP-grasp" evidence="2">
    <location>
        <begin position="114"/>
        <end position="295"/>
    </location>
</feature>
<dbReference type="NCBIfam" id="TIGR04356">
    <property type="entry name" value="grasp_GAK"/>
    <property type="match status" value="1"/>
</dbReference>
<dbReference type="InterPro" id="IPR011761">
    <property type="entry name" value="ATP-grasp"/>
</dbReference>
<dbReference type="Proteomes" id="UP000503820">
    <property type="component" value="Unassembled WGS sequence"/>
</dbReference>
<sequence>MIQSREVQEVKIGVVGTKGGWSSELLADTVEKSTGYRLLIEMDKVRLDLPSGRCWYEDTDISTLDALIVKKIGSWYSPDLLDRLEILRLLRERGLPVFSDPYKIMRVLDRLSCTVTLQSGNIPMPPTTITEDVDHALAAVRDYGRAVFKPLFTSKARGMFMLEDGPDARDTIAAYARDYRILYIQKAINLEGGKDLGIVFLGGQYLTTYARCKTNDSWNTTTVNGGKYALYQPSADVIAVAHKAQQLFGLDFTCVDVALTDDGPYVFEVSAFGGFRGILDTSGLDAAQLYLDYVMKETAR</sequence>
<evidence type="ECO:0000313" key="3">
    <source>
        <dbReference type="EMBL" id="GFM37842.1"/>
    </source>
</evidence>
<evidence type="ECO:0000256" key="1">
    <source>
        <dbReference type="PROSITE-ProRule" id="PRU00409"/>
    </source>
</evidence>
<comment type="caution">
    <text evidence="3">The sequence shown here is derived from an EMBL/GenBank/DDBJ whole genome shotgun (WGS) entry which is preliminary data.</text>
</comment>
<dbReference type="InterPro" id="IPR027592">
    <property type="entry name" value="ATP-grasp_GAK"/>
</dbReference>